<proteinExistence type="predicted"/>
<name>A0AAD7T9T5_9TELE</name>
<accession>A0AAD7T9T5</accession>
<gene>
    <name evidence="1" type="ORF">AAFF_G00282290</name>
</gene>
<protein>
    <submittedName>
        <fullName evidence="1">Uncharacterized protein</fullName>
    </submittedName>
</protein>
<organism evidence="1 2">
    <name type="scientific">Aldrovandia affinis</name>
    <dbReference type="NCBI Taxonomy" id="143900"/>
    <lineage>
        <taxon>Eukaryota</taxon>
        <taxon>Metazoa</taxon>
        <taxon>Chordata</taxon>
        <taxon>Craniata</taxon>
        <taxon>Vertebrata</taxon>
        <taxon>Euteleostomi</taxon>
        <taxon>Actinopterygii</taxon>
        <taxon>Neopterygii</taxon>
        <taxon>Teleostei</taxon>
        <taxon>Notacanthiformes</taxon>
        <taxon>Halosauridae</taxon>
        <taxon>Aldrovandia</taxon>
    </lineage>
</organism>
<dbReference type="EMBL" id="JAINUG010000004">
    <property type="protein sequence ID" value="KAJ8417002.1"/>
    <property type="molecule type" value="Genomic_DNA"/>
</dbReference>
<evidence type="ECO:0000313" key="2">
    <source>
        <dbReference type="Proteomes" id="UP001221898"/>
    </source>
</evidence>
<comment type="caution">
    <text evidence="1">The sequence shown here is derived from an EMBL/GenBank/DDBJ whole genome shotgun (WGS) entry which is preliminary data.</text>
</comment>
<reference evidence="1" key="1">
    <citation type="journal article" date="2023" name="Science">
        <title>Genome structures resolve the early diversification of teleost fishes.</title>
        <authorList>
            <person name="Parey E."/>
            <person name="Louis A."/>
            <person name="Montfort J."/>
            <person name="Bouchez O."/>
            <person name="Roques C."/>
            <person name="Iampietro C."/>
            <person name="Lluch J."/>
            <person name="Castinel A."/>
            <person name="Donnadieu C."/>
            <person name="Desvignes T."/>
            <person name="Floi Bucao C."/>
            <person name="Jouanno E."/>
            <person name="Wen M."/>
            <person name="Mejri S."/>
            <person name="Dirks R."/>
            <person name="Jansen H."/>
            <person name="Henkel C."/>
            <person name="Chen W.J."/>
            <person name="Zahm M."/>
            <person name="Cabau C."/>
            <person name="Klopp C."/>
            <person name="Thompson A.W."/>
            <person name="Robinson-Rechavi M."/>
            <person name="Braasch I."/>
            <person name="Lecointre G."/>
            <person name="Bobe J."/>
            <person name="Postlethwait J.H."/>
            <person name="Berthelot C."/>
            <person name="Roest Crollius H."/>
            <person name="Guiguen Y."/>
        </authorList>
    </citation>
    <scope>NUCLEOTIDE SEQUENCE</scope>
    <source>
        <strain evidence="1">NC1722</strain>
    </source>
</reference>
<evidence type="ECO:0000313" key="1">
    <source>
        <dbReference type="EMBL" id="KAJ8417002.1"/>
    </source>
</evidence>
<dbReference type="Proteomes" id="UP001221898">
    <property type="component" value="Unassembled WGS sequence"/>
</dbReference>
<keyword evidence="2" id="KW-1185">Reference proteome</keyword>
<dbReference type="AlphaFoldDB" id="A0AAD7T9T5"/>
<sequence length="91" mass="10129">MTSLLGEGFLLSKVSKKVNCFMLCCLLLKILPGRSVGLRRKTPVTEFHIISLPASLGRFGKIYKNVSGCNVFKYHICSINSSERKSISLHI</sequence>